<name>A0A1V3J5V5_9PAST</name>
<keyword evidence="2" id="KW-1185">Reference proteome</keyword>
<reference evidence="1 2" key="1">
    <citation type="submission" date="2016-10" db="EMBL/GenBank/DDBJ databases">
        <title>Rodentibacter gen. nov. and new species.</title>
        <authorList>
            <person name="Christensen H."/>
        </authorList>
    </citation>
    <scope>NUCLEOTIDE SEQUENCE [LARGE SCALE GENOMIC DNA]</scope>
    <source>
        <strain evidence="2">ppn416</strain>
    </source>
</reference>
<dbReference type="EMBL" id="MLHN01000010">
    <property type="protein sequence ID" value="OOF50290.1"/>
    <property type="molecule type" value="Genomic_DNA"/>
</dbReference>
<dbReference type="AlphaFoldDB" id="A0A1V3J5V5"/>
<dbReference type="STRING" id="1908264.BKK54_06485"/>
<organism evidence="1 2">
    <name type="scientific">Rodentibacter genomosp. 1</name>
    <dbReference type="NCBI Taxonomy" id="1908264"/>
    <lineage>
        <taxon>Bacteria</taxon>
        <taxon>Pseudomonadati</taxon>
        <taxon>Pseudomonadota</taxon>
        <taxon>Gammaproteobacteria</taxon>
        <taxon>Pasteurellales</taxon>
        <taxon>Pasteurellaceae</taxon>
        <taxon>Rodentibacter</taxon>
    </lineage>
</organism>
<comment type="caution">
    <text evidence="1">The sequence shown here is derived from an EMBL/GenBank/DDBJ whole genome shotgun (WGS) entry which is preliminary data.</text>
</comment>
<sequence>MKITDQQLLDYIWDETLSAIVRNTFVRYIGNELGTYSLDVATSEPSGFAVLHRINLYAGAPLSQSRFRTRIKKLISQGDLLPRLGYDGRSFVINSIHLAPAVLKAVKLWQEAGLPFGYEGEGYIKSCKTIPAEGLDLFALSQGFYQILRKEYPSYM</sequence>
<protein>
    <submittedName>
        <fullName evidence="1">Uncharacterized protein</fullName>
    </submittedName>
</protein>
<dbReference type="Proteomes" id="UP000188481">
    <property type="component" value="Unassembled WGS sequence"/>
</dbReference>
<evidence type="ECO:0000313" key="1">
    <source>
        <dbReference type="EMBL" id="OOF50290.1"/>
    </source>
</evidence>
<proteinExistence type="predicted"/>
<evidence type="ECO:0000313" key="2">
    <source>
        <dbReference type="Proteomes" id="UP000188481"/>
    </source>
</evidence>
<gene>
    <name evidence="1" type="ORF">BKK54_06485</name>
</gene>
<dbReference type="RefSeq" id="WP_077542328.1">
    <property type="nucleotide sequence ID" value="NZ_MLHN01000010.1"/>
</dbReference>
<accession>A0A1V3J5V5</accession>